<dbReference type="PANTHER" id="PTHR12400:SF21">
    <property type="entry name" value="KINASE"/>
    <property type="match status" value="1"/>
</dbReference>
<name>A2FRG3_TRIV3</name>
<dbReference type="EMBL" id="DS113964">
    <property type="protein sequence ID" value="EAX92493.1"/>
    <property type="molecule type" value="Genomic_DNA"/>
</dbReference>
<protein>
    <recommendedName>
        <fullName evidence="4">Kinase</fullName>
        <ecNumber evidence="4">2.7.-.-</ecNumber>
    </recommendedName>
</protein>
<reference evidence="5" key="2">
    <citation type="journal article" date="2007" name="Science">
        <title>Draft genome sequence of the sexually transmitted pathogen Trichomonas vaginalis.</title>
        <authorList>
            <person name="Carlton J.M."/>
            <person name="Hirt R.P."/>
            <person name="Silva J.C."/>
            <person name="Delcher A.L."/>
            <person name="Schatz M."/>
            <person name="Zhao Q."/>
            <person name="Wortman J.R."/>
            <person name="Bidwell S.L."/>
            <person name="Alsmark U.C.M."/>
            <person name="Besteiro S."/>
            <person name="Sicheritz-Ponten T."/>
            <person name="Noel C.J."/>
            <person name="Dacks J.B."/>
            <person name="Foster P.G."/>
            <person name="Simillion C."/>
            <person name="Van de Peer Y."/>
            <person name="Miranda-Saavedra D."/>
            <person name="Barton G.J."/>
            <person name="Westrop G.D."/>
            <person name="Mueller S."/>
            <person name="Dessi D."/>
            <person name="Fiori P.L."/>
            <person name="Ren Q."/>
            <person name="Paulsen I."/>
            <person name="Zhang H."/>
            <person name="Bastida-Corcuera F.D."/>
            <person name="Simoes-Barbosa A."/>
            <person name="Brown M.T."/>
            <person name="Hayes R.D."/>
            <person name="Mukherjee M."/>
            <person name="Okumura C.Y."/>
            <person name="Schneider R."/>
            <person name="Smith A.J."/>
            <person name="Vanacova S."/>
            <person name="Villalvazo M."/>
            <person name="Haas B.J."/>
            <person name="Pertea M."/>
            <person name="Feldblyum T.V."/>
            <person name="Utterback T.R."/>
            <person name="Shu C.L."/>
            <person name="Osoegawa K."/>
            <person name="de Jong P.J."/>
            <person name="Hrdy I."/>
            <person name="Horvathova L."/>
            <person name="Zubacova Z."/>
            <person name="Dolezal P."/>
            <person name="Malik S.B."/>
            <person name="Logsdon J.M. Jr."/>
            <person name="Henze K."/>
            <person name="Gupta A."/>
            <person name="Wang C.C."/>
            <person name="Dunne R.L."/>
            <person name="Upcroft J.A."/>
            <person name="Upcroft P."/>
            <person name="White O."/>
            <person name="Salzberg S.L."/>
            <person name="Tang P."/>
            <person name="Chiu C.-H."/>
            <person name="Lee Y.-S."/>
            <person name="Embley T.M."/>
            <person name="Coombs G.H."/>
            <person name="Mottram J.C."/>
            <person name="Tachezy J."/>
            <person name="Fraser-Liggett C.M."/>
            <person name="Johnson P.J."/>
        </authorList>
    </citation>
    <scope>NUCLEOTIDE SEQUENCE [LARGE SCALE GENOMIC DNA]</scope>
    <source>
        <strain evidence="5">G3</strain>
    </source>
</reference>
<evidence type="ECO:0000313" key="6">
    <source>
        <dbReference type="Proteomes" id="UP000001542"/>
    </source>
</evidence>
<comment type="similarity">
    <text evidence="1 4">Belongs to the inositol phosphokinase (IPK) family.</text>
</comment>
<dbReference type="VEuPathDB" id="TrichDB:TVAGG3_0826710"/>
<evidence type="ECO:0000256" key="2">
    <source>
        <dbReference type="ARBA" id="ARBA00022679"/>
    </source>
</evidence>
<evidence type="ECO:0000256" key="1">
    <source>
        <dbReference type="ARBA" id="ARBA00007374"/>
    </source>
</evidence>
<dbReference type="VEuPathDB" id="TrichDB:TVAG_344490"/>
<dbReference type="STRING" id="5722.A2FRG3"/>
<dbReference type="GO" id="GO:0046854">
    <property type="term" value="P:phosphatidylinositol phosphate biosynthetic process"/>
    <property type="evidence" value="ECO:0000318"/>
    <property type="project" value="GO_Central"/>
</dbReference>
<dbReference type="Proteomes" id="UP000001542">
    <property type="component" value="Unassembled WGS sequence"/>
</dbReference>
<dbReference type="KEGG" id="tva:4750205"/>
<dbReference type="OrthoDB" id="2573163at2759"/>
<dbReference type="RefSeq" id="XP_001305423.1">
    <property type="nucleotide sequence ID" value="XM_001305422.1"/>
</dbReference>
<dbReference type="GO" id="GO:0005634">
    <property type="term" value="C:nucleus"/>
    <property type="evidence" value="ECO:0000318"/>
    <property type="project" value="GO_Central"/>
</dbReference>
<evidence type="ECO:0000256" key="4">
    <source>
        <dbReference type="RuleBase" id="RU363090"/>
    </source>
</evidence>
<keyword evidence="2 4" id="KW-0808">Transferase</keyword>
<dbReference type="InParanoid" id="A2FRG3"/>
<evidence type="ECO:0000313" key="5">
    <source>
        <dbReference type="EMBL" id="EAX92493.1"/>
    </source>
</evidence>
<reference evidence="5" key="1">
    <citation type="submission" date="2006-10" db="EMBL/GenBank/DDBJ databases">
        <authorList>
            <person name="Amadeo P."/>
            <person name="Zhao Q."/>
            <person name="Wortman J."/>
            <person name="Fraser-Liggett C."/>
            <person name="Carlton J."/>
        </authorList>
    </citation>
    <scope>NUCLEOTIDE SEQUENCE</scope>
    <source>
        <strain evidence="5">G3</strain>
    </source>
</reference>
<dbReference type="PANTHER" id="PTHR12400">
    <property type="entry name" value="INOSITOL POLYPHOSPHATE KINASE"/>
    <property type="match status" value="1"/>
</dbReference>
<gene>
    <name evidence="5" type="ORF">TVAG_344490</name>
</gene>
<proteinExistence type="inferred from homology"/>
<evidence type="ECO:0000256" key="3">
    <source>
        <dbReference type="ARBA" id="ARBA00022777"/>
    </source>
</evidence>
<dbReference type="EC" id="2.7.-.-" evidence="4"/>
<dbReference type="GO" id="GO:0032958">
    <property type="term" value="P:inositol phosphate biosynthetic process"/>
    <property type="evidence" value="ECO:0000318"/>
    <property type="project" value="GO_Central"/>
</dbReference>
<dbReference type="GO" id="GO:0005737">
    <property type="term" value="C:cytoplasm"/>
    <property type="evidence" value="ECO:0000318"/>
    <property type="project" value="GO_Central"/>
</dbReference>
<dbReference type="Gene3D" id="3.30.470.160">
    <property type="entry name" value="Inositol polyphosphate kinase"/>
    <property type="match status" value="1"/>
</dbReference>
<dbReference type="GO" id="GO:0000828">
    <property type="term" value="F:inositol hexakisphosphate kinase activity"/>
    <property type="evidence" value="ECO:0000318"/>
    <property type="project" value="GO_Central"/>
</dbReference>
<keyword evidence="3 4" id="KW-0418">Kinase</keyword>
<organism evidence="5 6">
    <name type="scientific">Trichomonas vaginalis (strain ATCC PRA-98 / G3)</name>
    <dbReference type="NCBI Taxonomy" id="412133"/>
    <lineage>
        <taxon>Eukaryota</taxon>
        <taxon>Metamonada</taxon>
        <taxon>Parabasalia</taxon>
        <taxon>Trichomonadida</taxon>
        <taxon>Trichomonadidae</taxon>
        <taxon>Trichomonas</taxon>
    </lineage>
</organism>
<dbReference type="AlphaFoldDB" id="A2FRG3"/>
<keyword evidence="6" id="KW-1185">Reference proteome</keyword>
<sequence length="310" mass="36097">MSLEGMTNQPGPINDKTVLHMDSRNGSEIKRKRFGHETQNFSFNEGYFAKIADKQEVIMYDLFYNKCKGIVKPYLLPKCLGTGYFNEGNTALKSGDPIEVMFTSKMTSEPRDGHPAMIFQADLTHGYEKPCLVDFKIGLRSWRVGSSQKKSTRRRNKLYTEPTRTLKYHIRAAMWYGSSDEKFYQHDELCYVERNFGFFCTKEELDVFMHEFFKYPQQIPTYRKKLEELATAFQKFHDTIGLRIYSGSVVVVYDAAHPEKFDLRFLDFAKGFYHIEEIAKKFGEPLDACEDYVVEGLRNLSNELGKLLEQ</sequence>
<dbReference type="Pfam" id="PF03770">
    <property type="entry name" value="IPK"/>
    <property type="match status" value="1"/>
</dbReference>
<dbReference type="InterPro" id="IPR038286">
    <property type="entry name" value="IPK_sf"/>
</dbReference>
<dbReference type="SUPFAM" id="SSF56104">
    <property type="entry name" value="SAICAR synthase-like"/>
    <property type="match status" value="1"/>
</dbReference>
<dbReference type="InterPro" id="IPR005522">
    <property type="entry name" value="IPK"/>
</dbReference>
<accession>A2FRG3</accession>